<dbReference type="Proteomes" id="UP000003571">
    <property type="component" value="Unassembled WGS sequence"/>
</dbReference>
<gene>
    <name evidence="2" type="ORF">TresaDRAFT_0139</name>
</gene>
<evidence type="ECO:0000313" key="3">
    <source>
        <dbReference type="Proteomes" id="UP000003571"/>
    </source>
</evidence>
<dbReference type="AlphaFoldDB" id="H7EP33"/>
<keyword evidence="1" id="KW-0732">Signal</keyword>
<dbReference type="STRING" id="907348.TresaDRAFT_0139"/>
<reference evidence="2 3" key="1">
    <citation type="submission" date="2011-09" db="EMBL/GenBank/DDBJ databases">
        <title>The draft genome of Treponema saccharophilum DSM 2985.</title>
        <authorList>
            <consortium name="US DOE Joint Genome Institute (JGI-PGF)"/>
            <person name="Lucas S."/>
            <person name="Copeland A."/>
            <person name="Lapidus A."/>
            <person name="Glavina del Rio T."/>
            <person name="Dalin E."/>
            <person name="Tice H."/>
            <person name="Bruce D."/>
            <person name="Goodwin L."/>
            <person name="Pitluck S."/>
            <person name="Peters L."/>
            <person name="Kyrpides N."/>
            <person name="Mavromatis K."/>
            <person name="Ivanova N."/>
            <person name="Markowitz V."/>
            <person name="Cheng J.-F."/>
            <person name="Hugenholtz P."/>
            <person name="Woyke T."/>
            <person name="Wu D."/>
            <person name="Gronow S."/>
            <person name="Wellnitz S."/>
            <person name="Brambilla E."/>
            <person name="Klenk H.-P."/>
            <person name="Eisen J.A."/>
        </authorList>
    </citation>
    <scope>NUCLEOTIDE SEQUENCE [LARGE SCALE GENOMIC DNA]</scope>
    <source>
        <strain evidence="2 3">DSM 2985</strain>
    </source>
</reference>
<feature type="signal peptide" evidence="1">
    <location>
        <begin position="1"/>
        <end position="21"/>
    </location>
</feature>
<comment type="caution">
    <text evidence="2">The sequence shown here is derived from an EMBL/GenBank/DDBJ whole genome shotgun (WGS) entry which is preliminary data.</text>
</comment>
<organism evidence="2 3">
    <name type="scientific">Treponema saccharophilum DSM 2985</name>
    <dbReference type="NCBI Taxonomy" id="907348"/>
    <lineage>
        <taxon>Bacteria</taxon>
        <taxon>Pseudomonadati</taxon>
        <taxon>Spirochaetota</taxon>
        <taxon>Spirochaetia</taxon>
        <taxon>Spirochaetales</taxon>
        <taxon>Treponemataceae</taxon>
        <taxon>Treponema</taxon>
    </lineage>
</organism>
<name>H7EP33_9SPIR</name>
<dbReference type="EMBL" id="AGRW01000054">
    <property type="protein sequence ID" value="EIC00666.1"/>
    <property type="molecule type" value="Genomic_DNA"/>
</dbReference>
<sequence>MKKKFAIMLSVFFILTAQVFAEAGELAGKSFDGDVEGKCTFTFTDAKNGTVAWDNGSSGKFTYMIDSTAKEIVMRLDWDGEKFSIYGTYSLVCLKFRSEEHEFLLLRKW</sequence>
<feature type="chain" id="PRO_5003608892" evidence="1">
    <location>
        <begin position="22"/>
        <end position="109"/>
    </location>
</feature>
<keyword evidence="3" id="KW-1185">Reference proteome</keyword>
<evidence type="ECO:0000256" key="1">
    <source>
        <dbReference type="SAM" id="SignalP"/>
    </source>
</evidence>
<accession>H7EP33</accession>
<proteinExistence type="predicted"/>
<protein>
    <submittedName>
        <fullName evidence="2">Uncharacterized protein</fullName>
    </submittedName>
</protein>
<dbReference type="RefSeq" id="WP_002706335.1">
    <property type="nucleotide sequence ID" value="NZ_AGRW01000054.1"/>
</dbReference>
<evidence type="ECO:0000313" key="2">
    <source>
        <dbReference type="EMBL" id="EIC00666.1"/>
    </source>
</evidence>
<dbReference type="PATRIC" id="fig|907348.3.peg.2723"/>